<evidence type="ECO:0000313" key="3">
    <source>
        <dbReference type="Proteomes" id="UP000240912"/>
    </source>
</evidence>
<name>A0A2T3HKM0_9SPHI</name>
<dbReference type="Proteomes" id="UP000240912">
    <property type="component" value="Unassembled WGS sequence"/>
</dbReference>
<evidence type="ECO:0000256" key="1">
    <source>
        <dbReference type="SAM" id="Phobius"/>
    </source>
</evidence>
<evidence type="ECO:0000313" key="2">
    <source>
        <dbReference type="EMBL" id="PST82992.1"/>
    </source>
</evidence>
<keyword evidence="1" id="KW-0472">Membrane</keyword>
<dbReference type="EMBL" id="PYLS01000005">
    <property type="protein sequence ID" value="PST82992.1"/>
    <property type="molecule type" value="Genomic_DNA"/>
</dbReference>
<dbReference type="AlphaFoldDB" id="A0A2T3HKM0"/>
<comment type="caution">
    <text evidence="2">The sequence shown here is derived from an EMBL/GenBank/DDBJ whole genome shotgun (WGS) entry which is preliminary data.</text>
</comment>
<feature type="transmembrane region" description="Helical" evidence="1">
    <location>
        <begin position="164"/>
        <end position="182"/>
    </location>
</feature>
<sequence>MSKTQFNPRTLILLCIILLVTLFRLVVTFNTDIFAFANFSSIGAVALFGGAYFKNWGKALAFPLISLFLSDFILANTIYKAYSNGFSYDGWYWTYLAFALMVLVGRLVLKRPSVISYLASAVAVVFIHWVVTDIGVWYQNPGYTQDAAGFWLCLVKAIPFEGKFLLGTLIYGALMFGAFELIKARYPALKRPELLPG</sequence>
<feature type="transmembrane region" description="Helical" evidence="1">
    <location>
        <begin position="34"/>
        <end position="53"/>
    </location>
</feature>
<dbReference type="Pfam" id="PF20221">
    <property type="entry name" value="DUF6580"/>
    <property type="match status" value="1"/>
</dbReference>
<dbReference type="InterPro" id="IPR046487">
    <property type="entry name" value="DUF6580"/>
</dbReference>
<keyword evidence="3" id="KW-1185">Reference proteome</keyword>
<keyword evidence="1" id="KW-1133">Transmembrane helix</keyword>
<accession>A0A2T3HKM0</accession>
<feature type="transmembrane region" description="Helical" evidence="1">
    <location>
        <begin position="91"/>
        <end position="109"/>
    </location>
</feature>
<reference evidence="2 3" key="1">
    <citation type="submission" date="2018-03" db="EMBL/GenBank/DDBJ databases">
        <authorList>
            <person name="Keele B.F."/>
        </authorList>
    </citation>
    <scope>NUCLEOTIDE SEQUENCE [LARGE SCALE GENOMIC DNA]</scope>
    <source>
        <strain evidence="2 3">YL28-9</strain>
    </source>
</reference>
<organism evidence="2 3">
    <name type="scientific">Pedobacter yulinensis</name>
    <dbReference type="NCBI Taxonomy" id="2126353"/>
    <lineage>
        <taxon>Bacteria</taxon>
        <taxon>Pseudomonadati</taxon>
        <taxon>Bacteroidota</taxon>
        <taxon>Sphingobacteriia</taxon>
        <taxon>Sphingobacteriales</taxon>
        <taxon>Sphingobacteriaceae</taxon>
        <taxon>Pedobacter</taxon>
    </lineage>
</organism>
<dbReference type="RefSeq" id="WP_107215252.1">
    <property type="nucleotide sequence ID" value="NZ_KZ686269.1"/>
</dbReference>
<protein>
    <submittedName>
        <fullName evidence="2">Uncharacterized protein</fullName>
    </submittedName>
</protein>
<feature type="transmembrane region" description="Helical" evidence="1">
    <location>
        <begin position="114"/>
        <end position="131"/>
    </location>
</feature>
<proteinExistence type="predicted"/>
<gene>
    <name evidence="2" type="ORF">C7T94_10210</name>
</gene>
<keyword evidence="1" id="KW-0812">Transmembrane</keyword>
<dbReference type="OrthoDB" id="9806699at2"/>